<feature type="compositionally biased region" description="Polar residues" evidence="1">
    <location>
        <begin position="30"/>
        <end position="66"/>
    </location>
</feature>
<keyword evidence="3" id="KW-1185">Reference proteome</keyword>
<dbReference type="Proteomes" id="UP000276215">
    <property type="component" value="Unassembled WGS sequence"/>
</dbReference>
<reference evidence="2 3" key="1">
    <citation type="journal article" date="2018" name="Nat. Ecol. Evol.">
        <title>Pezizomycetes genomes reveal the molecular basis of ectomycorrhizal truffle lifestyle.</title>
        <authorList>
            <person name="Murat C."/>
            <person name="Payen T."/>
            <person name="Noel B."/>
            <person name="Kuo A."/>
            <person name="Morin E."/>
            <person name="Chen J."/>
            <person name="Kohler A."/>
            <person name="Krizsan K."/>
            <person name="Balestrini R."/>
            <person name="Da Silva C."/>
            <person name="Montanini B."/>
            <person name="Hainaut M."/>
            <person name="Levati E."/>
            <person name="Barry K.W."/>
            <person name="Belfiori B."/>
            <person name="Cichocki N."/>
            <person name="Clum A."/>
            <person name="Dockter R.B."/>
            <person name="Fauchery L."/>
            <person name="Guy J."/>
            <person name="Iotti M."/>
            <person name="Le Tacon F."/>
            <person name="Lindquist E.A."/>
            <person name="Lipzen A."/>
            <person name="Malagnac F."/>
            <person name="Mello A."/>
            <person name="Molinier V."/>
            <person name="Miyauchi S."/>
            <person name="Poulain J."/>
            <person name="Riccioni C."/>
            <person name="Rubini A."/>
            <person name="Sitrit Y."/>
            <person name="Splivallo R."/>
            <person name="Traeger S."/>
            <person name="Wang M."/>
            <person name="Zifcakova L."/>
            <person name="Wipf D."/>
            <person name="Zambonelli A."/>
            <person name="Paolocci F."/>
            <person name="Nowrousian M."/>
            <person name="Ottonello S."/>
            <person name="Baldrian P."/>
            <person name="Spatafora J.W."/>
            <person name="Henrissat B."/>
            <person name="Nagy L.G."/>
            <person name="Aury J.M."/>
            <person name="Wincker P."/>
            <person name="Grigoriev I.V."/>
            <person name="Bonfante P."/>
            <person name="Martin F.M."/>
        </authorList>
    </citation>
    <scope>NUCLEOTIDE SEQUENCE [LARGE SCALE GENOMIC DNA]</scope>
    <source>
        <strain evidence="2 3">120613-1</strain>
    </source>
</reference>
<dbReference type="STRING" id="1336337.A0A3N4JM36"/>
<dbReference type="EMBL" id="ML120404">
    <property type="protein sequence ID" value="RPA97480.1"/>
    <property type="molecule type" value="Genomic_DNA"/>
</dbReference>
<evidence type="ECO:0000313" key="3">
    <source>
        <dbReference type="Proteomes" id="UP000276215"/>
    </source>
</evidence>
<dbReference type="AlphaFoldDB" id="A0A3N4JM36"/>
<evidence type="ECO:0000313" key="2">
    <source>
        <dbReference type="EMBL" id="RPA97480.1"/>
    </source>
</evidence>
<organism evidence="2 3">
    <name type="scientific">Choiromyces venosus 120613-1</name>
    <dbReference type="NCBI Taxonomy" id="1336337"/>
    <lineage>
        <taxon>Eukaryota</taxon>
        <taxon>Fungi</taxon>
        <taxon>Dikarya</taxon>
        <taxon>Ascomycota</taxon>
        <taxon>Pezizomycotina</taxon>
        <taxon>Pezizomycetes</taxon>
        <taxon>Pezizales</taxon>
        <taxon>Tuberaceae</taxon>
        <taxon>Choiromyces</taxon>
    </lineage>
</organism>
<sequence length="180" mass="19489">MRPFLRTSRLLLRPLSSRPPIRPLLPHPQNLHTTPSHLHPQTTSLERGTSNTPLEGHNSDTPSASPGLSGLDIYSDLPSPINSIEALYNTHFLLTNGTATAPGSGVFLLNDSAFAWTPDVSVDAGRVEFGKGAWGVLEIVWPKPGILLSFLFFSFLSFLDAPGGGGTGMEAEFFFFLGDW</sequence>
<protein>
    <submittedName>
        <fullName evidence="2">Uncharacterized protein</fullName>
    </submittedName>
</protein>
<gene>
    <name evidence="2" type="ORF">L873DRAFT_1809760</name>
</gene>
<accession>A0A3N4JM36</accession>
<name>A0A3N4JM36_9PEZI</name>
<dbReference type="OrthoDB" id="20681at2759"/>
<feature type="region of interest" description="Disordered" evidence="1">
    <location>
        <begin position="16"/>
        <end position="67"/>
    </location>
</feature>
<proteinExistence type="predicted"/>
<evidence type="ECO:0000256" key="1">
    <source>
        <dbReference type="SAM" id="MobiDB-lite"/>
    </source>
</evidence>